<comment type="caution">
    <text evidence="13">The sequence shown here is derived from an EMBL/GenBank/DDBJ whole genome shotgun (WGS) entry which is preliminary data.</text>
</comment>
<comment type="subcellular location">
    <subcellularLocation>
        <location evidence="1">Chromosome</location>
    </subcellularLocation>
    <subcellularLocation>
        <location evidence="2">Nucleus</location>
        <location evidence="2">Nucleolus</location>
    </subcellularLocation>
</comment>
<proteinExistence type="predicted"/>
<keyword evidence="4" id="KW-0805">Transcription regulation</keyword>
<dbReference type="InterPro" id="IPR036388">
    <property type="entry name" value="WH-like_DNA-bd_sf"/>
</dbReference>
<name>A0ABD3ABS4_9GENT</name>
<protein>
    <recommendedName>
        <fullName evidence="9">MYB transcription factor</fullName>
    </recommendedName>
</protein>
<dbReference type="Pfam" id="PF00538">
    <property type="entry name" value="Linker_histone"/>
    <property type="match status" value="1"/>
</dbReference>
<keyword evidence="8" id="KW-0539">Nucleus</keyword>
<evidence type="ECO:0000259" key="11">
    <source>
        <dbReference type="PROSITE" id="PS51294"/>
    </source>
</evidence>
<dbReference type="InterPro" id="IPR009057">
    <property type="entry name" value="Homeodomain-like_sf"/>
</dbReference>
<dbReference type="InterPro" id="IPR044597">
    <property type="entry name" value="SMH1-6"/>
</dbReference>
<feature type="domain" description="HTH myb-type" evidence="11">
    <location>
        <begin position="54"/>
        <end position="111"/>
    </location>
</feature>
<dbReference type="GO" id="GO:0005694">
    <property type="term" value="C:chromosome"/>
    <property type="evidence" value="ECO:0007669"/>
    <property type="project" value="UniProtKB-SubCell"/>
</dbReference>
<evidence type="ECO:0000256" key="1">
    <source>
        <dbReference type="ARBA" id="ARBA00004286"/>
    </source>
</evidence>
<evidence type="ECO:0000256" key="6">
    <source>
        <dbReference type="ARBA" id="ARBA00023125"/>
    </source>
</evidence>
<evidence type="ECO:0000259" key="10">
    <source>
        <dbReference type="PROSITE" id="PS50090"/>
    </source>
</evidence>
<dbReference type="InterPro" id="IPR017930">
    <property type="entry name" value="Myb_dom"/>
</dbReference>
<dbReference type="SUPFAM" id="SSF46785">
    <property type="entry name" value="Winged helix' DNA-binding domain"/>
    <property type="match status" value="1"/>
</dbReference>
<dbReference type="InterPro" id="IPR001005">
    <property type="entry name" value="SANT/Myb"/>
</dbReference>
<dbReference type="Proteomes" id="UP001630127">
    <property type="component" value="Unassembled WGS sequence"/>
</dbReference>
<evidence type="ECO:0000256" key="8">
    <source>
        <dbReference type="ARBA" id="ARBA00023242"/>
    </source>
</evidence>
<keyword evidence="6" id="KW-0238">DNA-binding</keyword>
<dbReference type="PROSITE" id="PS51294">
    <property type="entry name" value="HTH_MYB"/>
    <property type="match status" value="1"/>
</dbReference>
<dbReference type="Pfam" id="PF00249">
    <property type="entry name" value="Myb_DNA-binding"/>
    <property type="match status" value="1"/>
</dbReference>
<evidence type="ECO:0000313" key="13">
    <source>
        <dbReference type="EMBL" id="KAL3528608.1"/>
    </source>
</evidence>
<dbReference type="SMART" id="SM00526">
    <property type="entry name" value="H15"/>
    <property type="match status" value="1"/>
</dbReference>
<dbReference type="PANTHER" id="PTHR46267:SF3">
    <property type="entry name" value="TELOMERE REPEAT-BINDING FACTOR 4-RELATED"/>
    <property type="match status" value="1"/>
</dbReference>
<reference evidence="13 14" key="1">
    <citation type="submission" date="2024-11" db="EMBL/GenBank/DDBJ databases">
        <title>A near-complete genome assembly of Cinchona calisaya.</title>
        <authorList>
            <person name="Lian D.C."/>
            <person name="Zhao X.W."/>
            <person name="Wei L."/>
        </authorList>
    </citation>
    <scope>NUCLEOTIDE SEQUENCE [LARGE SCALE GENOMIC DNA]</scope>
    <source>
        <tissue evidence="13">Nenye</tissue>
    </source>
</reference>
<dbReference type="AlphaFoldDB" id="A0ABD3ABS4"/>
<dbReference type="CDD" id="cd00073">
    <property type="entry name" value="H15"/>
    <property type="match status" value="1"/>
</dbReference>
<feature type="domain" description="Myb-like" evidence="10">
    <location>
        <begin position="54"/>
        <end position="107"/>
    </location>
</feature>
<dbReference type="PROSITE" id="PS51504">
    <property type="entry name" value="H15"/>
    <property type="match status" value="1"/>
</dbReference>
<evidence type="ECO:0000256" key="7">
    <source>
        <dbReference type="ARBA" id="ARBA00023163"/>
    </source>
</evidence>
<gene>
    <name evidence="13" type="ORF">ACH5RR_007930</name>
</gene>
<dbReference type="GO" id="GO:0043565">
    <property type="term" value="F:sequence-specific DNA binding"/>
    <property type="evidence" value="ECO:0007669"/>
    <property type="project" value="UniProtKB-ARBA"/>
</dbReference>
<evidence type="ECO:0000256" key="2">
    <source>
        <dbReference type="ARBA" id="ARBA00004604"/>
    </source>
</evidence>
<organism evidence="13 14">
    <name type="scientific">Cinchona calisaya</name>
    <dbReference type="NCBI Taxonomy" id="153742"/>
    <lineage>
        <taxon>Eukaryota</taxon>
        <taxon>Viridiplantae</taxon>
        <taxon>Streptophyta</taxon>
        <taxon>Embryophyta</taxon>
        <taxon>Tracheophyta</taxon>
        <taxon>Spermatophyta</taxon>
        <taxon>Magnoliopsida</taxon>
        <taxon>eudicotyledons</taxon>
        <taxon>Gunneridae</taxon>
        <taxon>Pentapetalae</taxon>
        <taxon>asterids</taxon>
        <taxon>lamiids</taxon>
        <taxon>Gentianales</taxon>
        <taxon>Rubiaceae</taxon>
        <taxon>Cinchonoideae</taxon>
        <taxon>Cinchoneae</taxon>
        <taxon>Cinchona</taxon>
    </lineage>
</organism>
<dbReference type="CDD" id="cd11660">
    <property type="entry name" value="SANT_TRF"/>
    <property type="match status" value="1"/>
</dbReference>
<dbReference type="SMART" id="SM00717">
    <property type="entry name" value="SANT"/>
    <property type="match status" value="1"/>
</dbReference>
<dbReference type="GO" id="GO:0003690">
    <property type="term" value="F:double-stranded DNA binding"/>
    <property type="evidence" value="ECO:0007669"/>
    <property type="project" value="UniProtKB-ARBA"/>
</dbReference>
<evidence type="ECO:0000256" key="9">
    <source>
        <dbReference type="ARBA" id="ARBA00032813"/>
    </source>
</evidence>
<dbReference type="GO" id="GO:0005730">
    <property type="term" value="C:nucleolus"/>
    <property type="evidence" value="ECO:0007669"/>
    <property type="project" value="UniProtKB-SubCell"/>
</dbReference>
<dbReference type="PANTHER" id="PTHR46267">
    <property type="entry name" value="SINGLE MYB HISTONE 4"/>
    <property type="match status" value="1"/>
</dbReference>
<accession>A0ABD3ABS4</accession>
<dbReference type="Gene3D" id="1.10.10.60">
    <property type="entry name" value="Homeodomain-like"/>
    <property type="match status" value="1"/>
</dbReference>
<dbReference type="SUPFAM" id="SSF46689">
    <property type="entry name" value="Homeodomain-like"/>
    <property type="match status" value="1"/>
</dbReference>
<keyword evidence="3" id="KW-0158">Chromosome</keyword>
<evidence type="ECO:0000256" key="4">
    <source>
        <dbReference type="ARBA" id="ARBA00023015"/>
    </source>
</evidence>
<keyword evidence="14" id="KW-1185">Reference proteome</keyword>
<evidence type="ECO:0000259" key="12">
    <source>
        <dbReference type="PROSITE" id="PS51504"/>
    </source>
</evidence>
<keyword evidence="5" id="KW-0175">Coiled coil</keyword>
<evidence type="ECO:0000256" key="5">
    <source>
        <dbReference type="ARBA" id="ARBA00023054"/>
    </source>
</evidence>
<dbReference type="InterPro" id="IPR005818">
    <property type="entry name" value="Histone_H1/H5_H15"/>
</dbReference>
<dbReference type="EMBL" id="JBJUIK010000004">
    <property type="protein sequence ID" value="KAL3528608.1"/>
    <property type="molecule type" value="Genomic_DNA"/>
</dbReference>
<feature type="domain" description="H15" evidence="12">
    <location>
        <begin position="164"/>
        <end position="232"/>
    </location>
</feature>
<evidence type="ECO:0000313" key="14">
    <source>
        <dbReference type="Proteomes" id="UP001630127"/>
    </source>
</evidence>
<dbReference type="PROSITE" id="PS50090">
    <property type="entry name" value="MYB_LIKE"/>
    <property type="match status" value="1"/>
</dbReference>
<dbReference type="FunFam" id="1.10.10.60:FF:000168">
    <property type="entry name" value="Telomere repeat-binding factor 1"/>
    <property type="match status" value="1"/>
</dbReference>
<evidence type="ECO:0000256" key="3">
    <source>
        <dbReference type="ARBA" id="ARBA00022454"/>
    </source>
</evidence>
<dbReference type="InterPro" id="IPR036390">
    <property type="entry name" value="WH_DNA-bd_sf"/>
</dbReference>
<sequence length="327" mass="36499">MDSETEAETRYRPAAIIRQLLSFVVESASYRISAATEYYERRQNFAAFVVMGNQKQKWTPGEEEALKAGVRKHGAGKWKIILKDPEFAPFLTSRSNIDLKDKWRNLSSSTGQISKDKLKEAPIVELEPMTAVALPIAPISSVPFLAVEYEAADDPSISPKEGRNAPRYNPMIFEAIAGLKDPNGSDIGAILRFIEQRHEVPQNFRRLLTSKLRRLVLQGKLVKVQNCFKMKDVSLGAKTPTPKQKDVCSRASQKIGSDTSTGTWKDAAIIAACRIVEAENKSFIAAEAVKEYERIVEMAEDTESALLLVKDIYNQCSQGEMVLLNLM</sequence>
<dbReference type="Gene3D" id="1.10.10.10">
    <property type="entry name" value="Winged helix-like DNA-binding domain superfamily/Winged helix DNA-binding domain"/>
    <property type="match status" value="1"/>
</dbReference>
<keyword evidence="7" id="KW-0804">Transcription</keyword>